<dbReference type="Proteomes" id="UP001266305">
    <property type="component" value="Unassembled WGS sequence"/>
</dbReference>
<accession>A0ABQ9VKL3</accession>
<organism evidence="1 2">
    <name type="scientific">Saguinus oedipus</name>
    <name type="common">Cotton-top tamarin</name>
    <name type="synonym">Oedipomidas oedipus</name>
    <dbReference type="NCBI Taxonomy" id="9490"/>
    <lineage>
        <taxon>Eukaryota</taxon>
        <taxon>Metazoa</taxon>
        <taxon>Chordata</taxon>
        <taxon>Craniata</taxon>
        <taxon>Vertebrata</taxon>
        <taxon>Euteleostomi</taxon>
        <taxon>Mammalia</taxon>
        <taxon>Eutheria</taxon>
        <taxon>Euarchontoglires</taxon>
        <taxon>Primates</taxon>
        <taxon>Haplorrhini</taxon>
        <taxon>Platyrrhini</taxon>
        <taxon>Cebidae</taxon>
        <taxon>Callitrichinae</taxon>
        <taxon>Saguinus</taxon>
    </lineage>
</organism>
<feature type="non-terminal residue" evidence="1">
    <location>
        <position position="1"/>
    </location>
</feature>
<name>A0ABQ9VKL3_SAGOE</name>
<protein>
    <submittedName>
        <fullName evidence="1">Uncharacterized protein</fullName>
    </submittedName>
</protein>
<keyword evidence="2" id="KW-1185">Reference proteome</keyword>
<evidence type="ECO:0000313" key="1">
    <source>
        <dbReference type="EMBL" id="KAK2109909.1"/>
    </source>
</evidence>
<sequence>GGGCRGLRAAVRAGAVGRGAEALARGVIRGLGSGAAQLSLVRLPQSLNGRGCAGLVPPLGGLGRGLRRPSSPRQLAPHTKDLRGCKEDAREHELAYRSGVEAIARTPPWSERGHARAGWLSGLRANGDCSENTPTSRIRKISCLPQWSRGYNDVSAWRWGDNRSEDTSSTRIGKEAFVAYQQKGTQVTPVGRKL</sequence>
<evidence type="ECO:0000313" key="2">
    <source>
        <dbReference type="Proteomes" id="UP001266305"/>
    </source>
</evidence>
<reference evidence="1 2" key="1">
    <citation type="submission" date="2023-05" db="EMBL/GenBank/DDBJ databases">
        <title>B98-5 Cell Line De Novo Hybrid Assembly: An Optical Mapping Approach.</title>
        <authorList>
            <person name="Kananen K."/>
            <person name="Auerbach J.A."/>
            <person name="Kautto E."/>
            <person name="Blachly J.S."/>
        </authorList>
    </citation>
    <scope>NUCLEOTIDE SEQUENCE [LARGE SCALE GENOMIC DNA]</scope>
    <source>
        <strain evidence="1">B95-8</strain>
        <tissue evidence="1">Cell line</tissue>
    </source>
</reference>
<comment type="caution">
    <text evidence="1">The sequence shown here is derived from an EMBL/GenBank/DDBJ whole genome shotgun (WGS) entry which is preliminary data.</text>
</comment>
<proteinExistence type="predicted"/>
<dbReference type="EMBL" id="JASSZA010000005">
    <property type="protein sequence ID" value="KAK2109909.1"/>
    <property type="molecule type" value="Genomic_DNA"/>
</dbReference>
<gene>
    <name evidence="1" type="ORF">P7K49_009655</name>
</gene>